<feature type="compositionally biased region" description="Basic residues" evidence="1">
    <location>
        <begin position="8"/>
        <end position="18"/>
    </location>
</feature>
<gene>
    <name evidence="2" type="ORF">SAMN04488128_1011784</name>
</gene>
<feature type="region of interest" description="Disordered" evidence="1">
    <location>
        <begin position="1"/>
        <end position="20"/>
    </location>
</feature>
<dbReference type="EMBL" id="FUWZ01000001">
    <property type="protein sequence ID" value="SJZ83531.1"/>
    <property type="molecule type" value="Genomic_DNA"/>
</dbReference>
<proteinExistence type="predicted"/>
<reference evidence="3" key="1">
    <citation type="submission" date="2017-02" db="EMBL/GenBank/DDBJ databases">
        <authorList>
            <person name="Varghese N."/>
            <person name="Submissions S."/>
        </authorList>
    </citation>
    <scope>NUCLEOTIDE SEQUENCE [LARGE SCALE GENOMIC DNA]</scope>
    <source>
        <strain evidence="3">DSM 22224</strain>
    </source>
</reference>
<dbReference type="STRING" id="634771.SAMN04488128_1011784"/>
<protein>
    <submittedName>
        <fullName evidence="2">Mobilisation protein (MobC)</fullName>
    </submittedName>
</protein>
<dbReference type="OrthoDB" id="3268254at2"/>
<dbReference type="RefSeq" id="WP_078668357.1">
    <property type="nucleotide sequence ID" value="NZ_FUWZ01000001.1"/>
</dbReference>
<evidence type="ECO:0000256" key="1">
    <source>
        <dbReference type="SAM" id="MobiDB-lite"/>
    </source>
</evidence>
<evidence type="ECO:0000313" key="3">
    <source>
        <dbReference type="Proteomes" id="UP000190367"/>
    </source>
</evidence>
<keyword evidence="3" id="KW-1185">Reference proteome</keyword>
<organism evidence="2 3">
    <name type="scientific">Chitinophaga eiseniae</name>
    <dbReference type="NCBI Taxonomy" id="634771"/>
    <lineage>
        <taxon>Bacteria</taxon>
        <taxon>Pseudomonadati</taxon>
        <taxon>Bacteroidota</taxon>
        <taxon>Chitinophagia</taxon>
        <taxon>Chitinophagales</taxon>
        <taxon>Chitinophagaceae</taxon>
        <taxon>Chitinophaga</taxon>
    </lineage>
</organism>
<accession>A0A1T4NWC6</accession>
<dbReference type="Pfam" id="PF21983">
    <property type="entry name" value="NikA-like"/>
    <property type="match status" value="1"/>
</dbReference>
<dbReference type="InterPro" id="IPR053842">
    <property type="entry name" value="NikA-like"/>
</dbReference>
<sequence length="120" mass="13918">MEQTQEKKKGKGGRPPKAVKKEIRTGIRFTRAEYFIVKEKAIKAGLRYTGYIRQMALFGGVIARLNDEERAYIKQLIGMANNINQVSKQAHKEGMLNAMLLFESYRSQIDNLLNWLRRDK</sequence>
<dbReference type="AlphaFoldDB" id="A0A1T4NWC6"/>
<name>A0A1T4NWC6_9BACT</name>
<dbReference type="Proteomes" id="UP000190367">
    <property type="component" value="Unassembled WGS sequence"/>
</dbReference>
<evidence type="ECO:0000313" key="2">
    <source>
        <dbReference type="EMBL" id="SJZ83531.1"/>
    </source>
</evidence>